<evidence type="ECO:0000256" key="2">
    <source>
        <dbReference type="ARBA" id="ARBA00008072"/>
    </source>
</evidence>
<comment type="subunit">
    <text evidence="3">Homotetramer.</text>
</comment>
<dbReference type="InterPro" id="IPR013154">
    <property type="entry name" value="ADH-like_N"/>
</dbReference>
<dbReference type="GO" id="GO:0003939">
    <property type="term" value="F:L-iditol 2-dehydrogenase (NAD+) activity"/>
    <property type="evidence" value="ECO:0007669"/>
    <property type="project" value="TreeGrafter"/>
</dbReference>
<dbReference type="EMBL" id="NIDF01000095">
    <property type="protein sequence ID" value="TYJ53267.1"/>
    <property type="molecule type" value="Genomic_DNA"/>
</dbReference>
<dbReference type="Proteomes" id="UP000322245">
    <property type="component" value="Unassembled WGS sequence"/>
</dbReference>
<dbReference type="SUPFAM" id="SSF51735">
    <property type="entry name" value="NAD(P)-binding Rossmann-fold domains"/>
    <property type="match status" value="1"/>
</dbReference>
<feature type="domain" description="Enoyl reductase (ER)" evidence="13">
    <location>
        <begin position="46"/>
        <end position="398"/>
    </location>
</feature>
<dbReference type="EC" id="1.1.1.12" evidence="8"/>
<comment type="catalytic activity">
    <reaction evidence="10">
        <text>L-arabinitol + NAD(+) = L-xylulose + NADH + H(+)</text>
        <dbReference type="Rhea" id="RHEA:16381"/>
        <dbReference type="ChEBI" id="CHEBI:15378"/>
        <dbReference type="ChEBI" id="CHEBI:17399"/>
        <dbReference type="ChEBI" id="CHEBI:18403"/>
        <dbReference type="ChEBI" id="CHEBI:57540"/>
        <dbReference type="ChEBI" id="CHEBI:57945"/>
        <dbReference type="EC" id="1.1.1.12"/>
    </reaction>
</comment>
<keyword evidence="4 11" id="KW-0479">Metal-binding</keyword>
<dbReference type="SMART" id="SM00829">
    <property type="entry name" value="PKS_ER"/>
    <property type="match status" value="1"/>
</dbReference>
<evidence type="ECO:0000256" key="7">
    <source>
        <dbReference type="ARBA" id="ARBA00023027"/>
    </source>
</evidence>
<evidence type="ECO:0000256" key="3">
    <source>
        <dbReference type="ARBA" id="ARBA00011881"/>
    </source>
</evidence>
<keyword evidence="5 11" id="KW-0862">Zinc</keyword>
<keyword evidence="6" id="KW-0560">Oxidoreductase</keyword>
<dbReference type="PANTHER" id="PTHR43161:SF12">
    <property type="entry name" value="L-ARABINITOL 4-DEHYDROGENASE"/>
    <property type="match status" value="1"/>
</dbReference>
<evidence type="ECO:0000256" key="5">
    <source>
        <dbReference type="ARBA" id="ARBA00022833"/>
    </source>
</evidence>
<evidence type="ECO:0000256" key="4">
    <source>
        <dbReference type="ARBA" id="ARBA00022723"/>
    </source>
</evidence>
<keyword evidence="7" id="KW-0520">NAD</keyword>
<dbReference type="InterPro" id="IPR020843">
    <property type="entry name" value="ER"/>
</dbReference>
<dbReference type="GO" id="GO:0050019">
    <property type="term" value="F:L-arabinitol 4-dehydrogenase activity"/>
    <property type="evidence" value="ECO:0007669"/>
    <property type="project" value="UniProtKB-EC"/>
</dbReference>
<dbReference type="InterPro" id="IPR002328">
    <property type="entry name" value="ADH_Zn_CS"/>
</dbReference>
<evidence type="ECO:0000256" key="6">
    <source>
        <dbReference type="ARBA" id="ARBA00023002"/>
    </source>
</evidence>
<evidence type="ECO:0000259" key="13">
    <source>
        <dbReference type="SMART" id="SM00829"/>
    </source>
</evidence>
<name>A0A5D3AP13_9TREE</name>
<dbReference type="PANTHER" id="PTHR43161">
    <property type="entry name" value="SORBITOL DEHYDROGENASE"/>
    <property type="match status" value="1"/>
</dbReference>
<comment type="caution">
    <text evidence="14">The sequence shown here is derived from an EMBL/GenBank/DDBJ whole genome shotgun (WGS) entry which is preliminary data.</text>
</comment>
<evidence type="ECO:0000256" key="11">
    <source>
        <dbReference type="RuleBase" id="RU361277"/>
    </source>
</evidence>
<feature type="region of interest" description="Disordered" evidence="12">
    <location>
        <begin position="305"/>
        <end position="329"/>
    </location>
</feature>
<evidence type="ECO:0000256" key="10">
    <source>
        <dbReference type="ARBA" id="ARBA00049317"/>
    </source>
</evidence>
<dbReference type="AlphaFoldDB" id="A0A5D3AP13"/>
<dbReference type="FunFam" id="3.40.50.720:FF:000068">
    <property type="entry name" value="Sorbitol dehydrogenase"/>
    <property type="match status" value="1"/>
</dbReference>
<sequence>MTTALTSIPATKYEAHYDPKKVLTHPEFKILEQGAPELDSREENIACTYNPQHEVKMVRKGRVEPGEGEVTVHVKATGICGSDVHFWRHGAIGPTMIVSDTCGAGHESAGIITKIGPGVTQWSVGDRVAIEAGVPCPSVVFFSTPPYHGTLTRFHNHPAAWLHALPDNLSYEEGSLCEPLAVALAGLERAGVRLGDPIVICGAGPIGLVTLLSAHAAGCTPILITDLLPSRLAFAQSLVPSVIPVLIDRQDTPEEVASRIKEKAGVELGLAVDCTGFESSIRAGIYSVKFGGKVFVIGVGPSEQSVSPLPPSPPSPPSPPLPSPRSPLTSSHQYPFGYCSANEIDLQFQYRYANQYPKALRLVASGLINLKPLVTHRFELKDACEAFGVAGDPGAGAVKVQVHD</sequence>
<dbReference type="GO" id="GO:0008270">
    <property type="term" value="F:zinc ion binding"/>
    <property type="evidence" value="ECO:0007669"/>
    <property type="project" value="InterPro"/>
</dbReference>
<dbReference type="PROSITE" id="PS00059">
    <property type="entry name" value="ADH_ZINC"/>
    <property type="match status" value="1"/>
</dbReference>
<evidence type="ECO:0000256" key="12">
    <source>
        <dbReference type="SAM" id="MobiDB-lite"/>
    </source>
</evidence>
<accession>A0A5D3AP13</accession>
<comment type="similarity">
    <text evidence="2 11">Belongs to the zinc-containing alcohol dehydrogenase family.</text>
</comment>
<protein>
    <recommendedName>
        <fullName evidence="9">L-arabinitol 4-dehydrogenase</fullName>
        <ecNumber evidence="8">1.1.1.12</ecNumber>
    </recommendedName>
</protein>
<dbReference type="Gene3D" id="3.90.180.10">
    <property type="entry name" value="Medium-chain alcohol dehydrogenases, catalytic domain"/>
    <property type="match status" value="2"/>
</dbReference>
<dbReference type="InterPro" id="IPR013149">
    <property type="entry name" value="ADH-like_C"/>
</dbReference>
<dbReference type="GO" id="GO:0006062">
    <property type="term" value="P:sorbitol catabolic process"/>
    <property type="evidence" value="ECO:0007669"/>
    <property type="project" value="TreeGrafter"/>
</dbReference>
<dbReference type="InterPro" id="IPR011032">
    <property type="entry name" value="GroES-like_sf"/>
</dbReference>
<evidence type="ECO:0000313" key="14">
    <source>
        <dbReference type="EMBL" id="TYJ53267.1"/>
    </source>
</evidence>
<dbReference type="InterPro" id="IPR036291">
    <property type="entry name" value="NAD(P)-bd_dom_sf"/>
</dbReference>
<comment type="cofactor">
    <cofactor evidence="1 11">
        <name>Zn(2+)</name>
        <dbReference type="ChEBI" id="CHEBI:29105"/>
    </cofactor>
</comment>
<dbReference type="CDD" id="cd05285">
    <property type="entry name" value="sorbitol_DH"/>
    <property type="match status" value="1"/>
</dbReference>
<gene>
    <name evidence="14" type="ORF">B9479_006081</name>
</gene>
<reference evidence="14 15" key="1">
    <citation type="submission" date="2017-05" db="EMBL/GenBank/DDBJ databases">
        <title>The Genome Sequence of Tsuchiyaea wingfieldii DSM 27421.</title>
        <authorList>
            <person name="Cuomo C."/>
            <person name="Passer A."/>
            <person name="Billmyre B."/>
            <person name="Heitman J."/>
        </authorList>
    </citation>
    <scope>NUCLEOTIDE SEQUENCE [LARGE SCALE GENOMIC DNA]</scope>
    <source>
        <strain evidence="14 15">DSM 27421</strain>
    </source>
</reference>
<proteinExistence type="inferred from homology"/>
<evidence type="ECO:0000256" key="8">
    <source>
        <dbReference type="ARBA" id="ARBA00038954"/>
    </source>
</evidence>
<organism evidence="14 15">
    <name type="scientific">Cryptococcus floricola</name>
    <dbReference type="NCBI Taxonomy" id="2591691"/>
    <lineage>
        <taxon>Eukaryota</taxon>
        <taxon>Fungi</taxon>
        <taxon>Dikarya</taxon>
        <taxon>Basidiomycota</taxon>
        <taxon>Agaricomycotina</taxon>
        <taxon>Tremellomycetes</taxon>
        <taxon>Tremellales</taxon>
        <taxon>Cryptococcaceae</taxon>
        <taxon>Cryptococcus</taxon>
    </lineage>
</organism>
<dbReference type="Gene3D" id="3.40.50.720">
    <property type="entry name" value="NAD(P)-binding Rossmann-like Domain"/>
    <property type="match status" value="1"/>
</dbReference>
<dbReference type="Pfam" id="PF08240">
    <property type="entry name" value="ADH_N"/>
    <property type="match status" value="1"/>
</dbReference>
<dbReference type="SUPFAM" id="SSF50129">
    <property type="entry name" value="GroES-like"/>
    <property type="match status" value="1"/>
</dbReference>
<dbReference type="Pfam" id="PF00107">
    <property type="entry name" value="ADH_zinc_N"/>
    <property type="match status" value="1"/>
</dbReference>
<feature type="compositionally biased region" description="Pro residues" evidence="12">
    <location>
        <begin position="308"/>
        <end position="325"/>
    </location>
</feature>
<evidence type="ECO:0000256" key="9">
    <source>
        <dbReference type="ARBA" id="ARBA00039783"/>
    </source>
</evidence>
<dbReference type="InterPro" id="IPR045306">
    <property type="entry name" value="SDH-like"/>
</dbReference>
<evidence type="ECO:0000313" key="15">
    <source>
        <dbReference type="Proteomes" id="UP000322245"/>
    </source>
</evidence>
<keyword evidence="15" id="KW-1185">Reference proteome</keyword>
<evidence type="ECO:0000256" key="1">
    <source>
        <dbReference type="ARBA" id="ARBA00001947"/>
    </source>
</evidence>